<gene>
    <name evidence="1" type="ORF">M8523_26160</name>
</gene>
<dbReference type="EMBL" id="JAMOIM010000027">
    <property type="protein sequence ID" value="MCW6511468.1"/>
    <property type="molecule type" value="Genomic_DNA"/>
</dbReference>
<dbReference type="Proteomes" id="UP001165667">
    <property type="component" value="Unassembled WGS sequence"/>
</dbReference>
<dbReference type="RefSeq" id="WP_282587847.1">
    <property type="nucleotide sequence ID" value="NZ_JAMOIM010000027.1"/>
</dbReference>
<dbReference type="AlphaFoldDB" id="A0AA41Z6M3"/>
<sequence>MHEPQQQAASLGQEEVSNWVGLSRFMEQHLHGTDDMARLTLYGCISAGLKMKLQLGSHAAIGRDGKGYAIAVDPGTTIQLNYVLTRLCAHPDALAKFRSKPGSLARFRGKLGPRLTGSLSLPRLMNGRVELLFGGSPEAPSLPPDPKLRHHLGGIVLFTLQFMFLHELAHVTSGHVERSAQLRRESHALPRAQREVFLREHLEPLEHLADSISMLHLGALINVYAAGARRQPDPTIRGDVLDWLRLAGFGLGALFLLLETFDGEGGYHPTADTRAIFLRAYATTPKTMPPGFEHVSFDEGTDALELGYRDAIAAWDALGWQRNKATWSTMLGEQLLAKVERAQAQVTPPPCAVFPSPPLTRARP</sequence>
<name>A0AA41Z6M3_9HYPH</name>
<keyword evidence="2" id="KW-1185">Reference proteome</keyword>
<organism evidence="1 2">
    <name type="scientific">Lichenifustis flavocetrariae</name>
    <dbReference type="NCBI Taxonomy" id="2949735"/>
    <lineage>
        <taxon>Bacteria</taxon>
        <taxon>Pseudomonadati</taxon>
        <taxon>Pseudomonadota</taxon>
        <taxon>Alphaproteobacteria</taxon>
        <taxon>Hyphomicrobiales</taxon>
        <taxon>Lichenihabitantaceae</taxon>
        <taxon>Lichenifustis</taxon>
    </lineage>
</organism>
<protein>
    <submittedName>
        <fullName evidence="1">Uncharacterized protein</fullName>
    </submittedName>
</protein>
<reference evidence="1" key="1">
    <citation type="submission" date="2022-05" db="EMBL/GenBank/DDBJ databases">
        <authorList>
            <person name="Pankratov T."/>
        </authorList>
    </citation>
    <scope>NUCLEOTIDE SEQUENCE</scope>
    <source>
        <strain evidence="1">BP6-180914</strain>
    </source>
</reference>
<evidence type="ECO:0000313" key="2">
    <source>
        <dbReference type="Proteomes" id="UP001165667"/>
    </source>
</evidence>
<evidence type="ECO:0000313" key="1">
    <source>
        <dbReference type="EMBL" id="MCW6511468.1"/>
    </source>
</evidence>
<proteinExistence type="predicted"/>
<accession>A0AA41Z6M3</accession>
<comment type="caution">
    <text evidence="1">The sequence shown here is derived from an EMBL/GenBank/DDBJ whole genome shotgun (WGS) entry which is preliminary data.</text>
</comment>